<feature type="chain" id="PRO_5015530994" description="Secreted protein" evidence="2">
    <location>
        <begin position="20"/>
        <end position="122"/>
    </location>
</feature>
<evidence type="ECO:0008006" key="5">
    <source>
        <dbReference type="Google" id="ProtNLM"/>
    </source>
</evidence>
<gene>
    <name evidence="3" type="ORF">B9Z19DRAFT_822506</name>
</gene>
<keyword evidence="1" id="KW-0472">Membrane</keyword>
<proteinExistence type="predicted"/>
<organism evidence="3 4">
    <name type="scientific">Tuber borchii</name>
    <name type="common">White truffle</name>
    <dbReference type="NCBI Taxonomy" id="42251"/>
    <lineage>
        <taxon>Eukaryota</taxon>
        <taxon>Fungi</taxon>
        <taxon>Dikarya</taxon>
        <taxon>Ascomycota</taxon>
        <taxon>Pezizomycotina</taxon>
        <taxon>Pezizomycetes</taxon>
        <taxon>Pezizales</taxon>
        <taxon>Tuberaceae</taxon>
        <taxon>Tuber</taxon>
    </lineage>
</organism>
<keyword evidence="1" id="KW-0812">Transmembrane</keyword>
<dbReference type="Proteomes" id="UP000244722">
    <property type="component" value="Unassembled WGS sequence"/>
</dbReference>
<protein>
    <recommendedName>
        <fullName evidence="5">Secreted protein</fullName>
    </recommendedName>
</protein>
<sequence length="122" mass="13941">MGRFLFLFLLCNCHFICFCWIPRRGDISVKFTYVPSHPQFISVHHVRFESVGLGHSESCHFPFLSSSSPSSLSFIFHLSVDLFALKKSFLIFIGSTWVGEAFLSYFSTFLLLLSYLTACLPI</sequence>
<accession>A0A2T7A7A2</accession>
<keyword evidence="2" id="KW-0732">Signal</keyword>
<evidence type="ECO:0000313" key="3">
    <source>
        <dbReference type="EMBL" id="PUU83617.1"/>
    </source>
</evidence>
<keyword evidence="1" id="KW-1133">Transmembrane helix</keyword>
<keyword evidence="4" id="KW-1185">Reference proteome</keyword>
<evidence type="ECO:0000313" key="4">
    <source>
        <dbReference type="Proteomes" id="UP000244722"/>
    </source>
</evidence>
<feature type="signal peptide" evidence="2">
    <location>
        <begin position="1"/>
        <end position="19"/>
    </location>
</feature>
<name>A0A2T7A7A2_TUBBO</name>
<dbReference type="AlphaFoldDB" id="A0A2T7A7A2"/>
<dbReference type="EMBL" id="NESQ01000009">
    <property type="protein sequence ID" value="PUU83617.1"/>
    <property type="molecule type" value="Genomic_DNA"/>
</dbReference>
<evidence type="ECO:0000256" key="1">
    <source>
        <dbReference type="SAM" id="Phobius"/>
    </source>
</evidence>
<feature type="transmembrane region" description="Helical" evidence="1">
    <location>
        <begin position="89"/>
        <end position="116"/>
    </location>
</feature>
<reference evidence="3 4" key="1">
    <citation type="submission" date="2017-04" db="EMBL/GenBank/DDBJ databases">
        <title>Draft genome sequence of Tuber borchii Vittad., a whitish edible truffle.</title>
        <authorList>
            <consortium name="DOE Joint Genome Institute"/>
            <person name="Murat C."/>
            <person name="Kuo A."/>
            <person name="Barry K.W."/>
            <person name="Clum A."/>
            <person name="Dockter R.B."/>
            <person name="Fauchery L."/>
            <person name="Iotti M."/>
            <person name="Kohler A."/>
            <person name="Labutti K."/>
            <person name="Lindquist E.A."/>
            <person name="Lipzen A."/>
            <person name="Ohm R.A."/>
            <person name="Wang M."/>
            <person name="Grigoriev I.V."/>
            <person name="Zambonelli A."/>
            <person name="Martin F.M."/>
        </authorList>
    </citation>
    <scope>NUCLEOTIDE SEQUENCE [LARGE SCALE GENOMIC DNA]</scope>
    <source>
        <strain evidence="3 4">Tbo3840</strain>
    </source>
</reference>
<comment type="caution">
    <text evidence="3">The sequence shown here is derived from an EMBL/GenBank/DDBJ whole genome shotgun (WGS) entry which is preliminary data.</text>
</comment>
<evidence type="ECO:0000256" key="2">
    <source>
        <dbReference type="SAM" id="SignalP"/>
    </source>
</evidence>